<reference evidence="12" key="1">
    <citation type="submission" date="2022-03" db="EMBL/GenBank/DDBJ databases">
        <title>Brevibacterium spongiae sp. nov., isolated from marine sponge.</title>
        <authorList>
            <person name="Li Z."/>
            <person name="Zhang M."/>
        </authorList>
    </citation>
    <scope>NUCLEOTIDE SEQUENCE</scope>
    <source>
        <strain evidence="12">WHS-Z9</strain>
    </source>
</reference>
<evidence type="ECO:0000256" key="9">
    <source>
        <dbReference type="SAM" id="MobiDB-lite"/>
    </source>
</evidence>
<keyword evidence="10" id="KW-0812">Transmembrane</keyword>
<proteinExistence type="predicted"/>
<feature type="transmembrane region" description="Helical" evidence="10">
    <location>
        <begin position="174"/>
        <end position="194"/>
    </location>
</feature>
<evidence type="ECO:0000313" key="12">
    <source>
        <dbReference type="EMBL" id="UVI36971.1"/>
    </source>
</evidence>
<evidence type="ECO:0000256" key="8">
    <source>
        <dbReference type="ARBA" id="ARBA00023012"/>
    </source>
</evidence>
<dbReference type="SUPFAM" id="SSF55874">
    <property type="entry name" value="ATPase domain of HSP90 chaperone/DNA topoisomerase II/histidine kinase"/>
    <property type="match status" value="1"/>
</dbReference>
<keyword evidence="10" id="KW-1133">Transmembrane helix</keyword>
<dbReference type="SMART" id="SM00387">
    <property type="entry name" value="HATPase_c"/>
    <property type="match status" value="1"/>
</dbReference>
<dbReference type="Pfam" id="PF07730">
    <property type="entry name" value="HisKA_3"/>
    <property type="match status" value="1"/>
</dbReference>
<feature type="transmembrane region" description="Helical" evidence="10">
    <location>
        <begin position="77"/>
        <end position="98"/>
    </location>
</feature>
<dbReference type="InterPro" id="IPR003594">
    <property type="entry name" value="HATPase_dom"/>
</dbReference>
<evidence type="ECO:0000313" key="13">
    <source>
        <dbReference type="Proteomes" id="UP001064879"/>
    </source>
</evidence>
<dbReference type="Gene3D" id="3.30.565.10">
    <property type="entry name" value="Histidine kinase-like ATPase, C-terminal domain"/>
    <property type="match status" value="1"/>
</dbReference>
<evidence type="ECO:0000256" key="5">
    <source>
        <dbReference type="ARBA" id="ARBA00022741"/>
    </source>
</evidence>
<dbReference type="PANTHER" id="PTHR24421">
    <property type="entry name" value="NITRATE/NITRITE SENSOR PROTEIN NARX-RELATED"/>
    <property type="match status" value="1"/>
</dbReference>
<dbReference type="InterPro" id="IPR011712">
    <property type="entry name" value="Sig_transdc_His_kin_sub3_dim/P"/>
</dbReference>
<feature type="transmembrane region" description="Helical" evidence="10">
    <location>
        <begin position="49"/>
        <end position="70"/>
    </location>
</feature>
<organism evidence="12 13">
    <name type="scientific">Brevibacterium spongiae</name>
    <dbReference type="NCBI Taxonomy" id="2909672"/>
    <lineage>
        <taxon>Bacteria</taxon>
        <taxon>Bacillati</taxon>
        <taxon>Actinomycetota</taxon>
        <taxon>Actinomycetes</taxon>
        <taxon>Micrococcales</taxon>
        <taxon>Brevibacteriaceae</taxon>
        <taxon>Brevibacterium</taxon>
    </lineage>
</organism>
<feature type="transmembrane region" description="Helical" evidence="10">
    <location>
        <begin position="118"/>
        <end position="141"/>
    </location>
</feature>
<dbReference type="InterPro" id="IPR036890">
    <property type="entry name" value="HATPase_C_sf"/>
</dbReference>
<dbReference type="EMBL" id="CP093443">
    <property type="protein sequence ID" value="UVI36971.1"/>
    <property type="molecule type" value="Genomic_DNA"/>
</dbReference>
<keyword evidence="4" id="KW-0808">Transferase</keyword>
<keyword evidence="3" id="KW-0597">Phosphoprotein</keyword>
<feature type="transmembrane region" description="Helical" evidence="10">
    <location>
        <begin position="148"/>
        <end position="168"/>
    </location>
</feature>
<dbReference type="RefSeq" id="WP_265419531.1">
    <property type="nucleotide sequence ID" value="NZ_CP093443.1"/>
</dbReference>
<dbReference type="PANTHER" id="PTHR24421:SF10">
    <property type="entry name" value="NITRATE_NITRITE SENSOR PROTEIN NARQ"/>
    <property type="match status" value="1"/>
</dbReference>
<evidence type="ECO:0000256" key="3">
    <source>
        <dbReference type="ARBA" id="ARBA00022553"/>
    </source>
</evidence>
<dbReference type="GO" id="GO:0016301">
    <property type="term" value="F:kinase activity"/>
    <property type="evidence" value="ECO:0007669"/>
    <property type="project" value="UniProtKB-KW"/>
</dbReference>
<sequence>MTPERRDRRERGNADSRRAPRRLVLLTVAALVLQLPFALWVALQAETAPSASTVRIGAAVVSPALFFLMARWAGPRVAALAALTLLDILVWAAVSPSISIGGIDHGPGNGPWGERGPWAPALAGEELTPFYAAFLFSVVAAMARGRQLWAIASAAGVWAGSLLLGPVLGIDWSVGRVVSATMGLAIAVGIGAFVRRRRELGRQAEAEQQARHAEVIQAERLRIARDLHDVLGHALSQINVQAGVGEHLIDRDPAQARSALAAIRELSRTGLNEVRTVLHTMRSDTGTPAAPGSAPFAPVHGIDDVPALVARLAGSTEIRLNDRRSTDATGAPEKPGQSTDAAAFRIIQEALTNISRHAQADTAQITIERRAGRLQVTISDDGTGMSTSAEGAGILGMRERAKLLGGTLGIASAGEGGTVVSVDLPWSADDADAPAAPEPPGTPETPGDEAQA</sequence>
<evidence type="ECO:0000256" key="1">
    <source>
        <dbReference type="ARBA" id="ARBA00000085"/>
    </source>
</evidence>
<keyword evidence="10" id="KW-0472">Membrane</keyword>
<dbReference type="InterPro" id="IPR050482">
    <property type="entry name" value="Sensor_HK_TwoCompSys"/>
</dbReference>
<evidence type="ECO:0000256" key="2">
    <source>
        <dbReference type="ARBA" id="ARBA00012438"/>
    </source>
</evidence>
<evidence type="ECO:0000259" key="11">
    <source>
        <dbReference type="SMART" id="SM00387"/>
    </source>
</evidence>
<feature type="region of interest" description="Disordered" evidence="9">
    <location>
        <begin position="426"/>
        <end position="452"/>
    </location>
</feature>
<name>A0ABY5SSW3_9MICO</name>
<keyword evidence="5" id="KW-0547">Nucleotide-binding</keyword>
<feature type="region of interest" description="Disordered" evidence="9">
    <location>
        <begin position="320"/>
        <end position="339"/>
    </location>
</feature>
<gene>
    <name evidence="12" type="ORF">L1F31_04760</name>
</gene>
<evidence type="ECO:0000256" key="7">
    <source>
        <dbReference type="ARBA" id="ARBA00022840"/>
    </source>
</evidence>
<dbReference type="Gene3D" id="1.20.5.1930">
    <property type="match status" value="1"/>
</dbReference>
<keyword evidence="7" id="KW-0067">ATP-binding</keyword>
<evidence type="ECO:0000256" key="6">
    <source>
        <dbReference type="ARBA" id="ARBA00022777"/>
    </source>
</evidence>
<keyword evidence="6 12" id="KW-0418">Kinase</keyword>
<evidence type="ECO:0000256" key="10">
    <source>
        <dbReference type="SAM" id="Phobius"/>
    </source>
</evidence>
<protein>
    <recommendedName>
        <fullName evidence="2">histidine kinase</fullName>
        <ecNumber evidence="2">2.7.13.3</ecNumber>
    </recommendedName>
</protein>
<comment type="catalytic activity">
    <reaction evidence="1">
        <text>ATP + protein L-histidine = ADP + protein N-phospho-L-histidine.</text>
        <dbReference type="EC" id="2.7.13.3"/>
    </reaction>
</comment>
<accession>A0ABY5SSW3</accession>
<feature type="transmembrane region" description="Helical" evidence="10">
    <location>
        <begin position="21"/>
        <end position="43"/>
    </location>
</feature>
<dbReference type="CDD" id="cd16917">
    <property type="entry name" value="HATPase_UhpB-NarQ-NarX-like"/>
    <property type="match status" value="1"/>
</dbReference>
<evidence type="ECO:0000256" key="4">
    <source>
        <dbReference type="ARBA" id="ARBA00022679"/>
    </source>
</evidence>
<dbReference type="EC" id="2.7.13.3" evidence="2"/>
<dbReference type="Pfam" id="PF02518">
    <property type="entry name" value="HATPase_c"/>
    <property type="match status" value="1"/>
</dbReference>
<feature type="domain" description="Histidine kinase/HSP90-like ATPase" evidence="11">
    <location>
        <begin position="339"/>
        <end position="428"/>
    </location>
</feature>
<dbReference type="Proteomes" id="UP001064879">
    <property type="component" value="Chromosome"/>
</dbReference>
<keyword evidence="13" id="KW-1185">Reference proteome</keyword>
<keyword evidence="8" id="KW-0902">Two-component regulatory system</keyword>